<dbReference type="InterPro" id="IPR045861">
    <property type="entry name" value="CorA_cytoplasmic_dom"/>
</dbReference>
<gene>
    <name evidence="14" type="ORF">DRV85_09360</name>
</gene>
<dbReference type="PANTHER" id="PTHR47685">
    <property type="entry name" value="MAGNESIUM TRANSPORT PROTEIN CORA"/>
    <property type="match status" value="1"/>
</dbReference>
<dbReference type="OrthoDB" id="9803416at2"/>
<dbReference type="InterPro" id="IPR050829">
    <property type="entry name" value="CorA_MIT"/>
</dbReference>
<comment type="caution">
    <text evidence="14">The sequence shown here is derived from an EMBL/GenBank/DDBJ whole genome shotgun (WGS) entry which is preliminary data.</text>
</comment>
<feature type="transmembrane region" description="Helical" evidence="13">
    <location>
        <begin position="257"/>
        <end position="277"/>
    </location>
</feature>
<keyword evidence="4" id="KW-0813">Transport</keyword>
<evidence type="ECO:0000256" key="8">
    <source>
        <dbReference type="ARBA" id="ARBA00022842"/>
    </source>
</evidence>
<dbReference type="SUPFAM" id="SSF144083">
    <property type="entry name" value="Magnesium transport protein CorA, transmembrane region"/>
    <property type="match status" value="1"/>
</dbReference>
<keyword evidence="9 13" id="KW-1133">Transmembrane helix</keyword>
<evidence type="ECO:0000256" key="12">
    <source>
        <dbReference type="ARBA" id="ARBA00034269"/>
    </source>
</evidence>
<evidence type="ECO:0000256" key="13">
    <source>
        <dbReference type="SAM" id="Phobius"/>
    </source>
</evidence>
<proteinExistence type="inferred from homology"/>
<protein>
    <recommendedName>
        <fullName evidence="3">Magnesium transport protein CorA</fullName>
    </recommendedName>
</protein>
<dbReference type="Proteomes" id="UP000253370">
    <property type="component" value="Unassembled WGS sequence"/>
</dbReference>
<sequence>MIRAFHLSGGGLREGDAQGAVWLDLLEPDDDERARAAELLGVPIPTREDQEEIEQSSRLYMVEGVPVMTALLPSGFDGLRANLEPASFILTPDRLVTLRHHEPRPFDSYPARAAQASLGARSSETVFLGLVEVIVDRLADITEQAGREIDGLSRASFAPEAGTTPDHQAMLRAIGLADRLVMQLRESLLTLERMLGFLLPVLEQRHSGRELRGVAKSFLRDVRTIAEQAGFLQQKTALLLDATLGFINIEQAAIIKIFSVVAVIFLPPTLIASIYGMNFAVMPELGWRFGYPMALGLMVASVVAALVIFRRKGWF</sequence>
<dbReference type="FunFam" id="1.20.58.340:FF:000001">
    <property type="entry name" value="Magnesium transport protein CorA"/>
    <property type="match status" value="1"/>
</dbReference>
<dbReference type="AlphaFoldDB" id="A0A365UA42"/>
<dbReference type="GO" id="GO:0015095">
    <property type="term" value="F:magnesium ion transmembrane transporter activity"/>
    <property type="evidence" value="ECO:0007669"/>
    <property type="project" value="TreeGrafter"/>
</dbReference>
<dbReference type="InterPro" id="IPR045863">
    <property type="entry name" value="CorA_TM1_TM2"/>
</dbReference>
<dbReference type="SUPFAM" id="SSF143865">
    <property type="entry name" value="CorA soluble domain-like"/>
    <property type="match status" value="1"/>
</dbReference>
<keyword evidence="5" id="KW-1003">Cell membrane</keyword>
<evidence type="ECO:0000256" key="11">
    <source>
        <dbReference type="ARBA" id="ARBA00023136"/>
    </source>
</evidence>
<dbReference type="Pfam" id="PF01544">
    <property type="entry name" value="CorA"/>
    <property type="match status" value="1"/>
</dbReference>
<evidence type="ECO:0000256" key="5">
    <source>
        <dbReference type="ARBA" id="ARBA00022475"/>
    </source>
</evidence>
<dbReference type="Gene3D" id="1.20.58.340">
    <property type="entry name" value="Magnesium transport protein CorA, transmembrane region"/>
    <property type="match status" value="1"/>
</dbReference>
<keyword evidence="7 13" id="KW-0812">Transmembrane</keyword>
<reference evidence="14 15" key="1">
    <citation type="submission" date="2018-07" db="EMBL/GenBank/DDBJ databases">
        <title>Rhodosalinus sp. strain E84T genomic sequence and assembly.</title>
        <authorList>
            <person name="Liu Z.-W."/>
            <person name="Lu D.-C."/>
        </authorList>
    </citation>
    <scope>NUCLEOTIDE SEQUENCE [LARGE SCALE GENOMIC DNA]</scope>
    <source>
        <strain evidence="14 15">E84</strain>
    </source>
</reference>
<feature type="transmembrane region" description="Helical" evidence="13">
    <location>
        <begin position="289"/>
        <end position="309"/>
    </location>
</feature>
<dbReference type="CDD" id="cd12837">
    <property type="entry name" value="EcCorA-like_u1"/>
    <property type="match status" value="1"/>
</dbReference>
<evidence type="ECO:0000256" key="10">
    <source>
        <dbReference type="ARBA" id="ARBA00023065"/>
    </source>
</evidence>
<evidence type="ECO:0000313" key="15">
    <source>
        <dbReference type="Proteomes" id="UP000253370"/>
    </source>
</evidence>
<keyword evidence="10" id="KW-0406">Ion transport</keyword>
<evidence type="ECO:0000256" key="9">
    <source>
        <dbReference type="ARBA" id="ARBA00022989"/>
    </source>
</evidence>
<dbReference type="RefSeq" id="WP_113289172.1">
    <property type="nucleotide sequence ID" value="NZ_QNTQ01000006.1"/>
</dbReference>
<keyword evidence="6" id="KW-0997">Cell inner membrane</keyword>
<comment type="subcellular location">
    <subcellularLocation>
        <location evidence="1">Cell inner membrane</location>
        <topology evidence="1">Multi-pass membrane protein</topology>
    </subcellularLocation>
</comment>
<dbReference type="EMBL" id="QNTQ01000006">
    <property type="protein sequence ID" value="RBI85913.1"/>
    <property type="molecule type" value="Genomic_DNA"/>
</dbReference>
<accession>A0A365UA42</accession>
<evidence type="ECO:0000313" key="14">
    <source>
        <dbReference type="EMBL" id="RBI85913.1"/>
    </source>
</evidence>
<evidence type="ECO:0000256" key="7">
    <source>
        <dbReference type="ARBA" id="ARBA00022692"/>
    </source>
</evidence>
<comment type="similarity">
    <text evidence="2">Belongs to the CorA metal ion transporter (MIT) (TC 1.A.35) family.</text>
</comment>
<keyword evidence="15" id="KW-1185">Reference proteome</keyword>
<evidence type="ECO:0000256" key="3">
    <source>
        <dbReference type="ARBA" id="ARBA00019439"/>
    </source>
</evidence>
<evidence type="ECO:0000256" key="6">
    <source>
        <dbReference type="ARBA" id="ARBA00022519"/>
    </source>
</evidence>
<keyword evidence="8" id="KW-0460">Magnesium</keyword>
<dbReference type="GO" id="GO:0005886">
    <property type="term" value="C:plasma membrane"/>
    <property type="evidence" value="ECO:0007669"/>
    <property type="project" value="UniProtKB-SubCell"/>
</dbReference>
<dbReference type="InterPro" id="IPR002523">
    <property type="entry name" value="MgTranspt_CorA/ZnTranspt_ZntB"/>
</dbReference>
<evidence type="ECO:0000256" key="4">
    <source>
        <dbReference type="ARBA" id="ARBA00022448"/>
    </source>
</evidence>
<name>A0A365UA42_9RHOB</name>
<dbReference type="PANTHER" id="PTHR47685:SF1">
    <property type="entry name" value="MAGNESIUM TRANSPORT PROTEIN CORA"/>
    <property type="match status" value="1"/>
</dbReference>
<organism evidence="14 15">
    <name type="scientific">Rhodosalinus halophilus</name>
    <dbReference type="NCBI Taxonomy" id="2259333"/>
    <lineage>
        <taxon>Bacteria</taxon>
        <taxon>Pseudomonadati</taxon>
        <taxon>Pseudomonadota</taxon>
        <taxon>Alphaproteobacteria</taxon>
        <taxon>Rhodobacterales</taxon>
        <taxon>Paracoccaceae</taxon>
        <taxon>Rhodosalinus</taxon>
    </lineage>
</organism>
<evidence type="ECO:0000256" key="1">
    <source>
        <dbReference type="ARBA" id="ARBA00004429"/>
    </source>
</evidence>
<keyword evidence="11 13" id="KW-0472">Membrane</keyword>
<dbReference type="GO" id="GO:0015099">
    <property type="term" value="F:nickel cation transmembrane transporter activity"/>
    <property type="evidence" value="ECO:0007669"/>
    <property type="project" value="TreeGrafter"/>
</dbReference>
<evidence type="ECO:0000256" key="2">
    <source>
        <dbReference type="ARBA" id="ARBA00009765"/>
    </source>
</evidence>
<dbReference type="GO" id="GO:0015087">
    <property type="term" value="F:cobalt ion transmembrane transporter activity"/>
    <property type="evidence" value="ECO:0007669"/>
    <property type="project" value="TreeGrafter"/>
</dbReference>
<comment type="catalytic activity">
    <reaction evidence="12">
        <text>Mg(2+)(in) = Mg(2+)(out)</text>
        <dbReference type="Rhea" id="RHEA:29827"/>
        <dbReference type="ChEBI" id="CHEBI:18420"/>
    </reaction>
</comment>